<dbReference type="PANTHER" id="PTHR10947">
    <property type="entry name" value="PHENYLALANYL-TRNA SYNTHETASE BETA CHAIN AND LEUCINE-RICH REPEAT-CONTAINING PROTEIN 47"/>
    <property type="match status" value="1"/>
</dbReference>
<feature type="binding site" evidence="15">
    <location>
        <position position="351"/>
    </location>
    <ligand>
        <name>Mg(2+)</name>
        <dbReference type="ChEBI" id="CHEBI:18420"/>
        <note>shared with alpha subunit</note>
    </ligand>
</feature>
<dbReference type="Gene3D" id="3.30.930.10">
    <property type="entry name" value="Bira Bifunctional Protein, Domain 2"/>
    <property type="match status" value="1"/>
</dbReference>
<dbReference type="AlphaFoldDB" id="A0A2H0R3Y7"/>
<evidence type="ECO:0000256" key="9">
    <source>
        <dbReference type="ARBA" id="ARBA00022840"/>
    </source>
</evidence>
<dbReference type="Pfam" id="PF03484">
    <property type="entry name" value="B5"/>
    <property type="match status" value="1"/>
</dbReference>
<dbReference type="NCBIfam" id="TIGR00472">
    <property type="entry name" value="pheT_bact"/>
    <property type="match status" value="1"/>
</dbReference>
<evidence type="ECO:0000256" key="6">
    <source>
        <dbReference type="ARBA" id="ARBA00022598"/>
    </source>
</evidence>
<dbReference type="SMART" id="SM00873">
    <property type="entry name" value="B3_4"/>
    <property type="match status" value="1"/>
</dbReference>
<dbReference type="InterPro" id="IPR005146">
    <property type="entry name" value="B3/B4_tRNA-bd"/>
</dbReference>
<comment type="cofactor">
    <cofactor evidence="15">
        <name>Mg(2+)</name>
        <dbReference type="ChEBI" id="CHEBI:18420"/>
    </cofactor>
    <text evidence="15">Binds 2 magnesium ions per tetramer.</text>
</comment>
<evidence type="ECO:0000256" key="12">
    <source>
        <dbReference type="ARBA" id="ARBA00022917"/>
    </source>
</evidence>
<dbReference type="InterPro" id="IPR009061">
    <property type="entry name" value="DNA-bd_dom_put_sf"/>
</dbReference>
<dbReference type="Gene3D" id="3.30.70.380">
    <property type="entry name" value="Ferrodoxin-fold anticodon-binding domain"/>
    <property type="match status" value="1"/>
</dbReference>
<evidence type="ECO:0000256" key="8">
    <source>
        <dbReference type="ARBA" id="ARBA00022741"/>
    </source>
</evidence>
<keyword evidence="10 15" id="KW-0460">Magnesium</keyword>
<evidence type="ECO:0000259" key="16">
    <source>
        <dbReference type="PROSITE" id="PS51447"/>
    </source>
</evidence>
<dbReference type="SUPFAM" id="SSF55681">
    <property type="entry name" value="Class II aaRS and biotin synthetases"/>
    <property type="match status" value="1"/>
</dbReference>
<dbReference type="InterPro" id="IPR045060">
    <property type="entry name" value="Phe-tRNA-ligase_IIc_bsu"/>
</dbReference>
<evidence type="ECO:0000256" key="3">
    <source>
        <dbReference type="ARBA" id="ARBA00011209"/>
    </source>
</evidence>
<dbReference type="InterPro" id="IPR041616">
    <property type="entry name" value="PheRS_beta_core"/>
</dbReference>
<evidence type="ECO:0000313" key="19">
    <source>
        <dbReference type="Proteomes" id="UP000230232"/>
    </source>
</evidence>
<evidence type="ECO:0000313" key="18">
    <source>
        <dbReference type="EMBL" id="PIR41242.1"/>
    </source>
</evidence>
<dbReference type="GO" id="GO:0000287">
    <property type="term" value="F:magnesium ion binding"/>
    <property type="evidence" value="ECO:0007669"/>
    <property type="project" value="UniProtKB-UniRule"/>
</dbReference>
<evidence type="ECO:0000256" key="4">
    <source>
        <dbReference type="ARBA" id="ARBA00022490"/>
    </source>
</evidence>
<dbReference type="PROSITE" id="PS51447">
    <property type="entry name" value="FDX_ACB"/>
    <property type="match status" value="1"/>
</dbReference>
<evidence type="ECO:0000256" key="13">
    <source>
        <dbReference type="ARBA" id="ARBA00023146"/>
    </source>
</evidence>
<evidence type="ECO:0000256" key="15">
    <source>
        <dbReference type="HAMAP-Rule" id="MF_00283"/>
    </source>
</evidence>
<evidence type="ECO:0000256" key="1">
    <source>
        <dbReference type="ARBA" id="ARBA00004496"/>
    </source>
</evidence>
<feature type="domain" description="FDX-ACB" evidence="16">
    <location>
        <begin position="603"/>
        <end position="698"/>
    </location>
</feature>
<dbReference type="SUPFAM" id="SSF46955">
    <property type="entry name" value="Putative DNA-binding domain"/>
    <property type="match status" value="2"/>
</dbReference>
<evidence type="ECO:0000256" key="5">
    <source>
        <dbReference type="ARBA" id="ARBA00022555"/>
    </source>
</evidence>
<keyword evidence="11" id="KW-0694">RNA-binding</keyword>
<dbReference type="SUPFAM" id="SSF54991">
    <property type="entry name" value="Anticodon-binding domain of PheRS"/>
    <property type="match status" value="1"/>
</dbReference>
<sequence length="698" mass="78839">MKFSYNWLKDYVGLKETPQTVAEALTIRTAEVDDSKTTEEDTIFDIDILPNRGDLMSHQGLARELGLIFKAKLKNIDTRVEESDQSAEDLLKIEVKEKDLCPRYATRIIQGAKIGPAPDWLKVRLESVGLRSINLVVDVTNFVMLELGQPLHAFDLEKIADRKIIVRFAKKGERIKILDEQKTAVALSEEMLIIADAKEPIAIAGIKGGWDTGVTQKTQTIVLEGAVFDRASVRATAKNLDLRTDASMRFSYGVNPDMTEKALNRAAKLIVELGGGQVLRGLVESYPAPAKSWLVRLDFEYFKSLTGIDIPIKEATGILEGLFGSEQIKFSDQTWEVLVTPERSDIQTPEDLIEEIARIYGYDEIKSRPPVVSLYQEKKFAWQEEPMRASLKDGDLWDTRDTIQATQRIKDSLKLLGLSEIYSYSFISDQERNAFRFGQSVAVINPVAEQYKFLRANLLPGLLRAALENQKNFKEFGLFEIGRVFKQEGTEIKEKRELAGLFFSSQSEQEVFFTLKGYLEAFLEQLGLADYQFEEGGLAPSFHPGKHALIQINGQSIGEQGILNPKIILALNIKQKGNFALFRFDLSRLIDELKDEVEFQPLSRYPAVTRDIAVLVDNSIRVADILNQIQAVDQEGIIEDVDVFDIFEDNPNLEMGKKSVAFHVIYRSSERTLTDVEVRELDKEIKTALEANLQAQIR</sequence>
<evidence type="ECO:0000259" key="17">
    <source>
        <dbReference type="PROSITE" id="PS51483"/>
    </source>
</evidence>
<keyword evidence="8 15" id="KW-0547">Nucleotide-binding</keyword>
<comment type="subunit">
    <text evidence="3 15">Tetramer of two alpha and two beta subunits.</text>
</comment>
<dbReference type="PANTHER" id="PTHR10947:SF0">
    <property type="entry name" value="PHENYLALANINE--TRNA LIGASE BETA SUBUNIT"/>
    <property type="match status" value="1"/>
</dbReference>
<comment type="subcellular location">
    <subcellularLocation>
        <location evidence="1 15">Cytoplasm</location>
    </subcellularLocation>
</comment>
<comment type="caution">
    <text evidence="18">The sequence shown here is derived from an EMBL/GenBank/DDBJ whole genome shotgun (WGS) entry which is preliminary data.</text>
</comment>
<accession>A0A2H0R3Y7</accession>
<dbReference type="EC" id="6.1.1.20" evidence="15"/>
<evidence type="ECO:0000256" key="14">
    <source>
        <dbReference type="ARBA" id="ARBA00049255"/>
    </source>
</evidence>
<dbReference type="Gene3D" id="3.50.40.10">
    <property type="entry name" value="Phenylalanyl-trna Synthetase, Chain B, domain 3"/>
    <property type="match status" value="1"/>
</dbReference>
<dbReference type="InterPro" id="IPR036690">
    <property type="entry name" value="Fdx_antiC-bd_sf"/>
</dbReference>
<dbReference type="SMART" id="SM00874">
    <property type="entry name" value="B5"/>
    <property type="match status" value="1"/>
</dbReference>
<protein>
    <recommendedName>
        <fullName evidence="15">Phenylalanine--tRNA ligase beta subunit</fullName>
        <ecNumber evidence="15">6.1.1.20</ecNumber>
    </recommendedName>
    <alternativeName>
        <fullName evidence="15">Phenylalanyl-tRNA synthetase beta subunit</fullName>
        <shortName evidence="15">PheRS</shortName>
    </alternativeName>
</protein>
<dbReference type="Pfam" id="PF03147">
    <property type="entry name" value="FDX-ACB"/>
    <property type="match status" value="1"/>
</dbReference>
<proteinExistence type="inferred from homology"/>
<keyword evidence="4 15" id="KW-0963">Cytoplasm</keyword>
<keyword evidence="5" id="KW-0820">tRNA-binding</keyword>
<dbReference type="InterPro" id="IPR020825">
    <property type="entry name" value="Phe-tRNA_synthase-like_B3/B4"/>
</dbReference>
<dbReference type="Pfam" id="PF17759">
    <property type="entry name" value="tRNA_synthFbeta"/>
    <property type="match status" value="1"/>
</dbReference>
<keyword evidence="7 15" id="KW-0479">Metal-binding</keyword>
<feature type="binding site" evidence="15">
    <location>
        <position position="345"/>
    </location>
    <ligand>
        <name>Mg(2+)</name>
        <dbReference type="ChEBI" id="CHEBI:18420"/>
        <note>shared with alpha subunit</note>
    </ligand>
</feature>
<dbReference type="HAMAP" id="MF_00283">
    <property type="entry name" value="Phe_tRNA_synth_beta1"/>
    <property type="match status" value="1"/>
</dbReference>
<dbReference type="GO" id="GO:0004826">
    <property type="term" value="F:phenylalanine-tRNA ligase activity"/>
    <property type="evidence" value="ECO:0007669"/>
    <property type="project" value="UniProtKB-UniRule"/>
</dbReference>
<dbReference type="InterPro" id="IPR045864">
    <property type="entry name" value="aa-tRNA-synth_II/BPL/LPL"/>
</dbReference>
<feature type="binding site" evidence="15">
    <location>
        <position position="354"/>
    </location>
    <ligand>
        <name>Mg(2+)</name>
        <dbReference type="ChEBI" id="CHEBI:18420"/>
        <note>shared with alpha subunit</note>
    </ligand>
</feature>
<name>A0A2H0R3Y7_9BACT</name>
<feature type="domain" description="B5" evidence="17">
    <location>
        <begin position="290"/>
        <end position="367"/>
    </location>
</feature>
<dbReference type="SMART" id="SM00896">
    <property type="entry name" value="FDX-ACB"/>
    <property type="match status" value="1"/>
</dbReference>
<dbReference type="Pfam" id="PF03483">
    <property type="entry name" value="B3_4"/>
    <property type="match status" value="1"/>
</dbReference>
<keyword evidence="13 15" id="KW-0030">Aminoacyl-tRNA synthetase</keyword>
<dbReference type="CDD" id="cd00769">
    <property type="entry name" value="PheRS_beta_core"/>
    <property type="match status" value="1"/>
</dbReference>
<feature type="binding site" evidence="15">
    <location>
        <position position="355"/>
    </location>
    <ligand>
        <name>Mg(2+)</name>
        <dbReference type="ChEBI" id="CHEBI:18420"/>
        <note>shared with alpha subunit</note>
    </ligand>
</feature>
<evidence type="ECO:0000256" key="2">
    <source>
        <dbReference type="ARBA" id="ARBA00008653"/>
    </source>
</evidence>
<keyword evidence="9 15" id="KW-0067">ATP-binding</keyword>
<dbReference type="GO" id="GO:0005524">
    <property type="term" value="F:ATP binding"/>
    <property type="evidence" value="ECO:0007669"/>
    <property type="project" value="UniProtKB-UniRule"/>
</dbReference>
<evidence type="ECO:0000256" key="10">
    <source>
        <dbReference type="ARBA" id="ARBA00022842"/>
    </source>
</evidence>
<dbReference type="GO" id="GO:0000049">
    <property type="term" value="F:tRNA binding"/>
    <property type="evidence" value="ECO:0007669"/>
    <property type="project" value="UniProtKB-KW"/>
</dbReference>
<dbReference type="InterPro" id="IPR004532">
    <property type="entry name" value="Phe-tRNA-ligase_IIc_bsu_bact"/>
</dbReference>
<comment type="catalytic activity">
    <reaction evidence="14 15">
        <text>tRNA(Phe) + L-phenylalanine + ATP = L-phenylalanyl-tRNA(Phe) + AMP + diphosphate + H(+)</text>
        <dbReference type="Rhea" id="RHEA:19413"/>
        <dbReference type="Rhea" id="RHEA-COMP:9668"/>
        <dbReference type="Rhea" id="RHEA-COMP:9699"/>
        <dbReference type="ChEBI" id="CHEBI:15378"/>
        <dbReference type="ChEBI" id="CHEBI:30616"/>
        <dbReference type="ChEBI" id="CHEBI:33019"/>
        <dbReference type="ChEBI" id="CHEBI:58095"/>
        <dbReference type="ChEBI" id="CHEBI:78442"/>
        <dbReference type="ChEBI" id="CHEBI:78531"/>
        <dbReference type="ChEBI" id="CHEBI:456215"/>
        <dbReference type="EC" id="6.1.1.20"/>
    </reaction>
</comment>
<dbReference type="PROSITE" id="PS51483">
    <property type="entry name" value="B5"/>
    <property type="match status" value="1"/>
</dbReference>
<keyword evidence="6 15" id="KW-0436">Ligase</keyword>
<reference evidence="18 19" key="1">
    <citation type="submission" date="2017-09" db="EMBL/GenBank/DDBJ databases">
        <title>Depth-based differentiation of microbial function through sediment-hosted aquifers and enrichment of novel symbionts in the deep terrestrial subsurface.</title>
        <authorList>
            <person name="Probst A.J."/>
            <person name="Ladd B."/>
            <person name="Jarett J.K."/>
            <person name="Geller-Mcgrath D.E."/>
            <person name="Sieber C.M."/>
            <person name="Emerson J.B."/>
            <person name="Anantharaman K."/>
            <person name="Thomas B.C."/>
            <person name="Malmstrom R."/>
            <person name="Stieglmeier M."/>
            <person name="Klingl A."/>
            <person name="Woyke T."/>
            <person name="Ryan C.M."/>
            <person name="Banfield J.F."/>
        </authorList>
    </citation>
    <scope>NUCLEOTIDE SEQUENCE [LARGE SCALE GENOMIC DNA]</scope>
    <source>
        <strain evidence="18">CG10_big_fil_rev_8_21_14_0_10_46_23</strain>
    </source>
</reference>
<evidence type="ECO:0000256" key="11">
    <source>
        <dbReference type="ARBA" id="ARBA00022884"/>
    </source>
</evidence>
<dbReference type="FunFam" id="3.30.70.380:FF:000001">
    <property type="entry name" value="Phenylalanine--tRNA ligase beta subunit"/>
    <property type="match status" value="1"/>
</dbReference>
<dbReference type="InterPro" id="IPR005121">
    <property type="entry name" value="Fdx_antiC-bd"/>
</dbReference>
<dbReference type="SUPFAM" id="SSF56037">
    <property type="entry name" value="PheT/TilS domain"/>
    <property type="match status" value="1"/>
</dbReference>
<dbReference type="GO" id="GO:0009328">
    <property type="term" value="C:phenylalanine-tRNA ligase complex"/>
    <property type="evidence" value="ECO:0007669"/>
    <property type="project" value="TreeGrafter"/>
</dbReference>
<dbReference type="GO" id="GO:0006432">
    <property type="term" value="P:phenylalanyl-tRNA aminoacylation"/>
    <property type="evidence" value="ECO:0007669"/>
    <property type="project" value="UniProtKB-UniRule"/>
</dbReference>
<evidence type="ECO:0000256" key="7">
    <source>
        <dbReference type="ARBA" id="ARBA00022723"/>
    </source>
</evidence>
<dbReference type="Proteomes" id="UP000230232">
    <property type="component" value="Unassembled WGS sequence"/>
</dbReference>
<gene>
    <name evidence="15 18" type="primary">pheT</name>
    <name evidence="18" type="ORF">COV31_02440</name>
</gene>
<comment type="similarity">
    <text evidence="2 15">Belongs to the phenylalanyl-tRNA synthetase beta subunit family. Type 1 subfamily.</text>
</comment>
<dbReference type="InterPro" id="IPR005147">
    <property type="entry name" value="tRNA_synthase_B5-dom"/>
</dbReference>
<keyword evidence="12 15" id="KW-0648">Protein biosynthesis</keyword>
<organism evidence="18 19">
    <name type="scientific">Candidatus Yanofskybacteria bacterium CG10_big_fil_rev_8_21_14_0_10_46_23</name>
    <dbReference type="NCBI Taxonomy" id="1975098"/>
    <lineage>
        <taxon>Bacteria</taxon>
        <taxon>Candidatus Yanofskyibacteriota</taxon>
    </lineage>
</organism>
<dbReference type="Gene3D" id="3.30.56.10">
    <property type="match status" value="2"/>
</dbReference>
<dbReference type="EMBL" id="PCXO01000010">
    <property type="protein sequence ID" value="PIR41242.1"/>
    <property type="molecule type" value="Genomic_DNA"/>
</dbReference>